<protein>
    <recommendedName>
        <fullName evidence="3">DUF1905 domain-containing protein</fullName>
    </recommendedName>
</protein>
<name>A0ABW2CNU5_9ACTN</name>
<dbReference type="RefSeq" id="WP_378050174.1">
    <property type="nucleotide sequence ID" value="NZ_JBHSXE010000002.1"/>
</dbReference>
<dbReference type="Proteomes" id="UP001596380">
    <property type="component" value="Unassembled WGS sequence"/>
</dbReference>
<sequence length="69" mass="7321">MEAKLRCEVYPVDGAAVATAVGGSGQWLLVSLEFPESWPVGQVAPVLVQARRLSGTDATTVQVSTAHRR</sequence>
<accession>A0ABW2CNU5</accession>
<comment type="caution">
    <text evidence="1">The sequence shown here is derived from an EMBL/GenBank/DDBJ whole genome shotgun (WGS) entry which is preliminary data.</text>
</comment>
<evidence type="ECO:0000313" key="2">
    <source>
        <dbReference type="Proteomes" id="UP001596380"/>
    </source>
</evidence>
<reference evidence="2" key="1">
    <citation type="journal article" date="2019" name="Int. J. Syst. Evol. Microbiol.">
        <title>The Global Catalogue of Microorganisms (GCM) 10K type strain sequencing project: providing services to taxonomists for standard genome sequencing and annotation.</title>
        <authorList>
            <consortium name="The Broad Institute Genomics Platform"/>
            <consortium name="The Broad Institute Genome Sequencing Center for Infectious Disease"/>
            <person name="Wu L."/>
            <person name="Ma J."/>
        </authorList>
    </citation>
    <scope>NUCLEOTIDE SEQUENCE [LARGE SCALE GENOMIC DNA]</scope>
    <source>
        <strain evidence="2">JCM 3369</strain>
    </source>
</reference>
<evidence type="ECO:0000313" key="1">
    <source>
        <dbReference type="EMBL" id="MFC6883372.1"/>
    </source>
</evidence>
<organism evidence="1 2">
    <name type="scientific">Actinomadura yumaensis</name>
    <dbReference type="NCBI Taxonomy" id="111807"/>
    <lineage>
        <taxon>Bacteria</taxon>
        <taxon>Bacillati</taxon>
        <taxon>Actinomycetota</taxon>
        <taxon>Actinomycetes</taxon>
        <taxon>Streptosporangiales</taxon>
        <taxon>Thermomonosporaceae</taxon>
        <taxon>Actinomadura</taxon>
    </lineage>
</organism>
<proteinExistence type="predicted"/>
<dbReference type="EMBL" id="JBHSXS010000019">
    <property type="protein sequence ID" value="MFC6883372.1"/>
    <property type="molecule type" value="Genomic_DNA"/>
</dbReference>
<keyword evidence="2" id="KW-1185">Reference proteome</keyword>
<evidence type="ECO:0008006" key="3">
    <source>
        <dbReference type="Google" id="ProtNLM"/>
    </source>
</evidence>
<gene>
    <name evidence="1" type="ORF">ACFQKB_26685</name>
</gene>